<feature type="signal peptide" evidence="3">
    <location>
        <begin position="1"/>
        <end position="22"/>
    </location>
</feature>
<feature type="compositionally biased region" description="Polar residues" evidence="2">
    <location>
        <begin position="383"/>
        <end position="396"/>
    </location>
</feature>
<feature type="compositionally biased region" description="Basic and acidic residues" evidence="2">
    <location>
        <begin position="89"/>
        <end position="104"/>
    </location>
</feature>
<feature type="coiled-coil region" evidence="1">
    <location>
        <begin position="172"/>
        <end position="199"/>
    </location>
</feature>
<sequence length="396" mass="44273">MSKYKKIFSGLGLLSISTLVGASVVACANKKPKASDSSAEAIDQNNNQGNSTTPEQEKPEQNDQGNSSKPKEGENTPGNPAPEAPKTPGKPEDSAPETPEKAPEQGDGSSNENSGNTNETDKKDKPNEGMNKKPEKPDKDQTPPVTLEQKATLLLAEIDKNPGYPNPKAHAIMVLKEEIENIKKEAKKTEAEKLAKLNDFEVKLKNIKDVLAKVINDIEALPYPGKEISLSRKDEKSAKEKFREKLNSLTEVNKISQVLPSDWKEKIKKYNEIFKLLKGFIDDARLNNLLKRFKQTDNSEKGDFTESLLIWNVYETVRRFAFEPGINKLKNKQVKDKFKKQAEILSDGQKTNHNKDIHWLEKNINKLKSNLKTAQAEDKKTEQAVQSNNNPTTNKS</sequence>
<evidence type="ECO:0000313" key="4">
    <source>
        <dbReference type="EMBL" id="VEU64815.1"/>
    </source>
</evidence>
<evidence type="ECO:0000313" key="5">
    <source>
        <dbReference type="Proteomes" id="UP000289506"/>
    </source>
</evidence>
<keyword evidence="3" id="KW-0732">Signal</keyword>
<evidence type="ECO:0000256" key="3">
    <source>
        <dbReference type="SAM" id="SignalP"/>
    </source>
</evidence>
<keyword evidence="4" id="KW-0614">Plasmid</keyword>
<dbReference type="RefSeq" id="WP_129720670.1">
    <property type="nucleotide sequence ID" value="NZ_LR214986.1"/>
</dbReference>
<dbReference type="AlphaFoldDB" id="A0A449AIH4"/>
<dbReference type="Proteomes" id="UP000289506">
    <property type="component" value="Plasmid 13"/>
</dbReference>
<feature type="compositionally biased region" description="Basic and acidic residues" evidence="2">
    <location>
        <begin position="119"/>
        <end position="141"/>
    </location>
</feature>
<protein>
    <recommendedName>
        <fullName evidence="6">HapA protein</fullName>
    </recommendedName>
</protein>
<evidence type="ECO:0000256" key="2">
    <source>
        <dbReference type="SAM" id="MobiDB-lite"/>
    </source>
</evidence>
<evidence type="ECO:0008006" key="6">
    <source>
        <dbReference type="Google" id="ProtNLM"/>
    </source>
</evidence>
<organism evidence="4 5">
    <name type="scientific">Mycoplasmopsis cynos</name>
    <dbReference type="NCBI Taxonomy" id="171284"/>
    <lineage>
        <taxon>Bacteria</taxon>
        <taxon>Bacillati</taxon>
        <taxon>Mycoplasmatota</taxon>
        <taxon>Mycoplasmoidales</taxon>
        <taxon>Metamycoplasmataceae</taxon>
        <taxon>Mycoplasmopsis</taxon>
    </lineage>
</organism>
<feature type="compositionally biased region" description="Polar residues" evidence="2">
    <location>
        <begin position="35"/>
        <end position="54"/>
    </location>
</feature>
<feature type="chain" id="PRO_5019405868" description="HapA protein" evidence="3">
    <location>
        <begin position="23"/>
        <end position="396"/>
    </location>
</feature>
<dbReference type="EMBL" id="LR214986">
    <property type="protein sequence ID" value="VEU64815.1"/>
    <property type="molecule type" value="Genomic_DNA"/>
</dbReference>
<proteinExistence type="predicted"/>
<feature type="region of interest" description="Disordered" evidence="2">
    <location>
        <begin position="372"/>
        <end position="396"/>
    </location>
</feature>
<accession>A0A449AIH4</accession>
<name>A0A449AIH4_9BACT</name>
<feature type="compositionally biased region" description="Low complexity" evidence="2">
    <location>
        <begin position="106"/>
        <end position="118"/>
    </location>
</feature>
<evidence type="ECO:0000256" key="1">
    <source>
        <dbReference type="SAM" id="Coils"/>
    </source>
</evidence>
<gene>
    <name evidence="4" type="primary">MCYN0308_6</name>
    <name evidence="4" type="ORF">NCTC10142_00575</name>
</gene>
<reference evidence="4 5" key="1">
    <citation type="submission" date="2019-01" db="EMBL/GenBank/DDBJ databases">
        <authorList>
            <consortium name="Pathogen Informatics"/>
        </authorList>
    </citation>
    <scope>NUCLEOTIDE SEQUENCE [LARGE SCALE GENOMIC DNA]</scope>
    <source>
        <strain evidence="4 5">NCTC10142</strain>
        <plasmid evidence="5">13</plasmid>
    </source>
</reference>
<dbReference type="PROSITE" id="PS51257">
    <property type="entry name" value="PROKAR_LIPOPROTEIN"/>
    <property type="match status" value="1"/>
</dbReference>
<feature type="region of interest" description="Disordered" evidence="2">
    <location>
        <begin position="29"/>
        <end position="151"/>
    </location>
</feature>
<keyword evidence="1" id="KW-0175">Coiled coil</keyword>
<geneLocation type="plasmid" evidence="4 5">
    <name>13</name>
</geneLocation>